<dbReference type="AlphaFoldDB" id="A0A1M7IAP4"/>
<keyword evidence="1" id="KW-0812">Transmembrane</keyword>
<dbReference type="Proteomes" id="UP000184184">
    <property type="component" value="Unassembled WGS sequence"/>
</dbReference>
<feature type="transmembrane region" description="Helical" evidence="1">
    <location>
        <begin position="33"/>
        <end position="54"/>
    </location>
</feature>
<dbReference type="RefSeq" id="WP_073198488.1">
    <property type="nucleotide sequence ID" value="NZ_FRCZ01000001.1"/>
</dbReference>
<dbReference type="STRING" id="1027249.SAMN05216179_0003"/>
<sequence length="62" mass="7311">MNKKEKTWGLIILIIVFLGYIIPYTFLSNVTKWYGSFLLWTILAILIILVNYLLTKSWGDEE</sequence>
<evidence type="ECO:0000313" key="3">
    <source>
        <dbReference type="Proteomes" id="UP000184184"/>
    </source>
</evidence>
<proteinExistence type="predicted"/>
<keyword evidence="1" id="KW-0472">Membrane</keyword>
<reference evidence="2 3" key="1">
    <citation type="submission" date="2016-11" db="EMBL/GenBank/DDBJ databases">
        <authorList>
            <person name="Jaros S."/>
            <person name="Januszkiewicz K."/>
            <person name="Wedrychowicz H."/>
        </authorList>
    </citation>
    <scope>NUCLEOTIDE SEQUENCE [LARGE SCALE GENOMIC DNA]</scope>
    <source>
        <strain evidence="2 3">CGMCC 1.10681</strain>
    </source>
</reference>
<dbReference type="EMBL" id="FRCZ01000001">
    <property type="protein sequence ID" value="SHM37824.1"/>
    <property type="molecule type" value="Genomic_DNA"/>
</dbReference>
<feature type="transmembrane region" description="Helical" evidence="1">
    <location>
        <begin position="7"/>
        <end position="27"/>
    </location>
</feature>
<protein>
    <submittedName>
        <fullName evidence="2">Uncharacterized protein</fullName>
    </submittedName>
</protein>
<evidence type="ECO:0000313" key="2">
    <source>
        <dbReference type="EMBL" id="SHM37824.1"/>
    </source>
</evidence>
<organism evidence="2 3">
    <name type="scientific">Gracilibacillus kekensis</name>
    <dbReference type="NCBI Taxonomy" id="1027249"/>
    <lineage>
        <taxon>Bacteria</taxon>
        <taxon>Bacillati</taxon>
        <taxon>Bacillota</taxon>
        <taxon>Bacilli</taxon>
        <taxon>Bacillales</taxon>
        <taxon>Bacillaceae</taxon>
        <taxon>Gracilibacillus</taxon>
    </lineage>
</organism>
<evidence type="ECO:0000256" key="1">
    <source>
        <dbReference type="SAM" id="Phobius"/>
    </source>
</evidence>
<gene>
    <name evidence="2" type="ORF">SAMN05216179_0003</name>
</gene>
<keyword evidence="3" id="KW-1185">Reference proteome</keyword>
<name>A0A1M7IAP4_9BACI</name>
<accession>A0A1M7IAP4</accession>
<keyword evidence="1" id="KW-1133">Transmembrane helix</keyword>